<name>A0A9X1NIV4_9ACTN</name>
<keyword evidence="1" id="KW-0732">Signal</keyword>
<evidence type="ECO:0008006" key="4">
    <source>
        <dbReference type="Google" id="ProtNLM"/>
    </source>
</evidence>
<comment type="caution">
    <text evidence="2">The sequence shown here is derived from an EMBL/GenBank/DDBJ whole genome shotgun (WGS) entry which is preliminary data.</text>
</comment>
<gene>
    <name evidence="2" type="ORF">LR394_33610</name>
</gene>
<evidence type="ECO:0000313" key="2">
    <source>
        <dbReference type="EMBL" id="MCD5315842.1"/>
    </source>
</evidence>
<reference evidence="2" key="1">
    <citation type="submission" date="2021-11" db="EMBL/GenBank/DDBJ databases">
        <title>Streptomyces corallinus and Kineosporia corallina sp. nov., two new coral-derived marine actinobacteria.</title>
        <authorList>
            <person name="Buangrab K."/>
            <person name="Sutthacheep M."/>
            <person name="Yeemin T."/>
            <person name="Harunari E."/>
            <person name="Igarashi Y."/>
            <person name="Sripreechasak P."/>
            <person name="Kanchanasin P."/>
            <person name="Tanasupawat S."/>
            <person name="Phongsopitanun W."/>
        </authorList>
    </citation>
    <scope>NUCLEOTIDE SEQUENCE</scope>
    <source>
        <strain evidence="2">JCM 31032</strain>
    </source>
</reference>
<protein>
    <recommendedName>
        <fullName evidence="4">Secreted protein</fullName>
    </recommendedName>
</protein>
<evidence type="ECO:0000256" key="1">
    <source>
        <dbReference type="SAM" id="SignalP"/>
    </source>
</evidence>
<dbReference type="EMBL" id="JAJOMB010000025">
    <property type="protein sequence ID" value="MCD5315842.1"/>
    <property type="molecule type" value="Genomic_DNA"/>
</dbReference>
<dbReference type="RefSeq" id="WP_231448663.1">
    <property type="nucleotide sequence ID" value="NZ_JAJOMB010000025.1"/>
</dbReference>
<proteinExistence type="predicted"/>
<organism evidence="2 3">
    <name type="scientific">Kineosporia babensis</name>
    <dbReference type="NCBI Taxonomy" id="499548"/>
    <lineage>
        <taxon>Bacteria</taxon>
        <taxon>Bacillati</taxon>
        <taxon>Actinomycetota</taxon>
        <taxon>Actinomycetes</taxon>
        <taxon>Kineosporiales</taxon>
        <taxon>Kineosporiaceae</taxon>
        <taxon>Kineosporia</taxon>
    </lineage>
</organism>
<evidence type="ECO:0000313" key="3">
    <source>
        <dbReference type="Proteomes" id="UP001138997"/>
    </source>
</evidence>
<sequence>MNRRVTGLAAALGAAAALTLTGAPAATAADAAECGAKLSDWSTLGALGANLTTIDDNDYGLKKALIVTVGSKMLTKGVEFSEFDITLGEIMHQGQSISARSGGDEQAVWKLHSPICASVNPVEESRVTSAKLTITEYEGTSTTEITRGPLTGNVQSLLP</sequence>
<feature type="signal peptide" evidence="1">
    <location>
        <begin position="1"/>
        <end position="28"/>
    </location>
</feature>
<feature type="chain" id="PRO_5040978533" description="Secreted protein" evidence="1">
    <location>
        <begin position="29"/>
        <end position="159"/>
    </location>
</feature>
<accession>A0A9X1NIV4</accession>
<keyword evidence="3" id="KW-1185">Reference proteome</keyword>
<dbReference type="AlphaFoldDB" id="A0A9X1NIV4"/>
<dbReference type="Proteomes" id="UP001138997">
    <property type="component" value="Unassembled WGS sequence"/>
</dbReference>